<evidence type="ECO:0000313" key="4">
    <source>
        <dbReference type="Proteomes" id="UP000070452"/>
    </source>
</evidence>
<gene>
    <name evidence="3" type="ORF">AWT83_01205</name>
</gene>
<dbReference type="InterPro" id="IPR046462">
    <property type="entry name" value="TerL_nuclease"/>
</dbReference>
<evidence type="ECO:0000313" key="3">
    <source>
        <dbReference type="EMBL" id="KWX17192.1"/>
    </source>
</evidence>
<dbReference type="EMBL" id="LRHK01000001">
    <property type="protein sequence ID" value="KWX17192.1"/>
    <property type="molecule type" value="Genomic_DNA"/>
</dbReference>
<dbReference type="Pfam" id="PF03354">
    <property type="entry name" value="TerL_ATPase"/>
    <property type="match status" value="1"/>
</dbReference>
<proteinExistence type="predicted"/>
<reference evidence="3 4" key="1">
    <citation type="submission" date="2016-01" db="EMBL/GenBank/DDBJ databases">
        <title>Molecular Mechanisms for transfer of large genomic segments between Enterococcus faecium strains.</title>
        <authorList>
            <person name="Garcia-Solache M.A."/>
            <person name="Lebreton F."/>
            <person name="Mclaughlin R.E."/>
            <person name="Whiteaker J.D."/>
            <person name="Gilmore M.S."/>
            <person name="Rice L.B."/>
        </authorList>
    </citation>
    <scope>NUCLEOTIDE SEQUENCE [LARGE SCALE GENOMIC DNA]</scope>
    <source>
        <strain evidence="3 4">D344RRF x C68</strain>
    </source>
</reference>
<dbReference type="InterPro" id="IPR005021">
    <property type="entry name" value="Terminase_largesu-like"/>
</dbReference>
<organism evidence="3 4">
    <name type="scientific">Enterococcus faecium</name>
    <name type="common">Streptococcus faecium</name>
    <dbReference type="NCBI Taxonomy" id="1352"/>
    <lineage>
        <taxon>Bacteria</taxon>
        <taxon>Bacillati</taxon>
        <taxon>Bacillota</taxon>
        <taxon>Bacilli</taxon>
        <taxon>Lactobacillales</taxon>
        <taxon>Enterococcaceae</taxon>
        <taxon>Enterococcus</taxon>
    </lineage>
</organism>
<evidence type="ECO:0000259" key="1">
    <source>
        <dbReference type="Pfam" id="PF03354"/>
    </source>
</evidence>
<sequence length="564" mass="65710">MNQFLNYKHIENWFKAIEEGTIKVCKEQLLLKNYLEERVFTREDIYFDKQMVEDSINIPAQYFPFELIPWEKFLQCFIYGVRWKKDKTLVFNRYLTLMGRGNGKTGYASWNNFFLLTAKHGIKNYNIDIFANNEDQAKTSFEDVYQVIKAHPDLDKKVFKATKEVIKNIATNSKLRYNTANARTKDGKRPGANRFDEIHENEDYSMMNVATSGGGKIRDYREFYDTTNGHVRGGPLDDIIEESKMILSGELGIDKDGAEFSSLFPFICRLDNDDEVDDPDMWEKACPTINYNADLKRKMFQEYSQMQRNAGLRLTFMTKRMNRPMEDTRFAVASYDDVLHTKEKEFPEKMDEVIGTVDFADRRDFASVGLLGKYDKDVYFTQHTFIHESALRLQNIKREVIDISIDQGKSQIVHGKNIEADYIVGWFLEMSNKYYIKKIAMDMYRAKILKPALEEAGFTVEIVRSGSVTHGMLKDLVDDLFINQRLYFGDDAIMRWYCMNVYEEHISNGNIRYEKIEPETRKTDGFFSFLHGLNFLDDIYDSAPVTVTNSSVENTGTGFTPLVF</sequence>
<name>A0A132P5C7_ENTFC</name>
<dbReference type="AlphaFoldDB" id="A0A132P5C7"/>
<dbReference type="PANTHER" id="PTHR41287:SF1">
    <property type="entry name" value="PROTEIN YMFN"/>
    <property type="match status" value="1"/>
</dbReference>
<dbReference type="Gene3D" id="3.40.50.300">
    <property type="entry name" value="P-loop containing nucleotide triphosphate hydrolases"/>
    <property type="match status" value="1"/>
</dbReference>
<evidence type="ECO:0000259" key="2">
    <source>
        <dbReference type="Pfam" id="PF20441"/>
    </source>
</evidence>
<comment type="caution">
    <text evidence="3">The sequence shown here is derived from an EMBL/GenBank/DDBJ whole genome shotgun (WGS) entry which is preliminary data.</text>
</comment>
<dbReference type="InterPro" id="IPR046461">
    <property type="entry name" value="TerL_ATPase"/>
</dbReference>
<feature type="domain" description="Terminase large subunit-like endonuclease" evidence="2">
    <location>
        <begin position="262"/>
        <end position="524"/>
    </location>
</feature>
<dbReference type="PANTHER" id="PTHR41287">
    <property type="match status" value="1"/>
</dbReference>
<protein>
    <submittedName>
        <fullName evidence="3">Terminase</fullName>
    </submittedName>
</protein>
<dbReference type="Pfam" id="PF20441">
    <property type="entry name" value="TerL_nuclease"/>
    <property type="match status" value="1"/>
</dbReference>
<accession>A0A132P5C7</accession>
<dbReference type="RefSeq" id="WP_002318253.1">
    <property type="nucleotide sequence ID" value="NZ_LOQQ01000024.1"/>
</dbReference>
<feature type="domain" description="Terminase large subunit-like ATPase" evidence="1">
    <location>
        <begin position="69"/>
        <end position="242"/>
    </location>
</feature>
<dbReference type="InterPro" id="IPR027417">
    <property type="entry name" value="P-loop_NTPase"/>
</dbReference>
<dbReference type="Proteomes" id="UP000070452">
    <property type="component" value="Unassembled WGS sequence"/>
</dbReference>
<dbReference type="GO" id="GO:0004519">
    <property type="term" value="F:endonuclease activity"/>
    <property type="evidence" value="ECO:0007669"/>
    <property type="project" value="InterPro"/>
</dbReference>